<evidence type="ECO:0000313" key="2">
    <source>
        <dbReference type="EMBL" id="EKX41013.1"/>
    </source>
</evidence>
<reference evidence="2 4" key="1">
    <citation type="journal article" date="2012" name="Nature">
        <title>Algal genomes reveal evolutionary mosaicism and the fate of nucleomorphs.</title>
        <authorList>
            <consortium name="DOE Joint Genome Institute"/>
            <person name="Curtis B.A."/>
            <person name="Tanifuji G."/>
            <person name="Burki F."/>
            <person name="Gruber A."/>
            <person name="Irimia M."/>
            <person name="Maruyama S."/>
            <person name="Arias M.C."/>
            <person name="Ball S.G."/>
            <person name="Gile G.H."/>
            <person name="Hirakawa Y."/>
            <person name="Hopkins J.F."/>
            <person name="Kuo A."/>
            <person name="Rensing S.A."/>
            <person name="Schmutz J."/>
            <person name="Symeonidi A."/>
            <person name="Elias M."/>
            <person name="Eveleigh R.J."/>
            <person name="Herman E.K."/>
            <person name="Klute M.J."/>
            <person name="Nakayama T."/>
            <person name="Obornik M."/>
            <person name="Reyes-Prieto A."/>
            <person name="Armbrust E.V."/>
            <person name="Aves S.J."/>
            <person name="Beiko R.G."/>
            <person name="Coutinho P."/>
            <person name="Dacks J.B."/>
            <person name="Durnford D.G."/>
            <person name="Fast N.M."/>
            <person name="Green B.R."/>
            <person name="Grisdale C.J."/>
            <person name="Hempel F."/>
            <person name="Henrissat B."/>
            <person name="Hoppner M.P."/>
            <person name="Ishida K."/>
            <person name="Kim E."/>
            <person name="Koreny L."/>
            <person name="Kroth P.G."/>
            <person name="Liu Y."/>
            <person name="Malik S.B."/>
            <person name="Maier U.G."/>
            <person name="McRose D."/>
            <person name="Mock T."/>
            <person name="Neilson J.A."/>
            <person name="Onodera N.T."/>
            <person name="Poole A.M."/>
            <person name="Pritham E.J."/>
            <person name="Richards T.A."/>
            <person name="Rocap G."/>
            <person name="Roy S.W."/>
            <person name="Sarai C."/>
            <person name="Schaack S."/>
            <person name="Shirato S."/>
            <person name="Slamovits C.H."/>
            <person name="Spencer D.F."/>
            <person name="Suzuki S."/>
            <person name="Worden A.Z."/>
            <person name="Zauner S."/>
            <person name="Barry K."/>
            <person name="Bell C."/>
            <person name="Bharti A.K."/>
            <person name="Crow J.A."/>
            <person name="Grimwood J."/>
            <person name="Kramer R."/>
            <person name="Lindquist E."/>
            <person name="Lucas S."/>
            <person name="Salamov A."/>
            <person name="McFadden G.I."/>
            <person name="Lane C.E."/>
            <person name="Keeling P.J."/>
            <person name="Gray M.W."/>
            <person name="Grigoriev I.V."/>
            <person name="Archibald J.M."/>
        </authorList>
    </citation>
    <scope>NUCLEOTIDE SEQUENCE</scope>
    <source>
        <strain evidence="2 4">CCMP2712</strain>
    </source>
</reference>
<reference evidence="3" key="3">
    <citation type="submission" date="2015-06" db="UniProtKB">
        <authorList>
            <consortium name="EnsemblProtists"/>
        </authorList>
    </citation>
    <scope>IDENTIFICATION</scope>
</reference>
<feature type="compositionally biased region" description="Basic and acidic residues" evidence="1">
    <location>
        <begin position="19"/>
        <end position="30"/>
    </location>
</feature>
<gene>
    <name evidence="2" type="ORF">GUITHDRAFT_153978</name>
</gene>
<name>L1IXL0_GUITC</name>
<accession>L1IXL0</accession>
<feature type="region of interest" description="Disordered" evidence="1">
    <location>
        <begin position="1"/>
        <end position="41"/>
    </location>
</feature>
<proteinExistence type="predicted"/>
<evidence type="ECO:0000256" key="1">
    <source>
        <dbReference type="SAM" id="MobiDB-lite"/>
    </source>
</evidence>
<protein>
    <submittedName>
        <fullName evidence="2 3">Uncharacterized protein</fullName>
    </submittedName>
</protein>
<dbReference type="EMBL" id="JH993027">
    <property type="protein sequence ID" value="EKX41013.1"/>
    <property type="molecule type" value="Genomic_DNA"/>
</dbReference>
<evidence type="ECO:0000313" key="4">
    <source>
        <dbReference type="Proteomes" id="UP000011087"/>
    </source>
</evidence>
<keyword evidence="4" id="KW-1185">Reference proteome</keyword>
<dbReference type="AlphaFoldDB" id="L1IXL0"/>
<dbReference type="GeneID" id="17297670"/>
<sequence length="152" mass="16517">MGAGRSVQRVAAVEAEDSGGARERKAEKVKEKKSRSRARQTYVDVEDDHVALPQHLVLGQDMDERGRFIKMTRRPLMSLISSEGSSLPGLPAGLRTDGFYFQPHLPAGEEEEKEAGGGSGSERRVQVVKPLGGGGERVYYVIEKPSSPQGDP</sequence>
<reference evidence="4" key="2">
    <citation type="submission" date="2012-11" db="EMBL/GenBank/DDBJ databases">
        <authorList>
            <person name="Kuo A."/>
            <person name="Curtis B.A."/>
            <person name="Tanifuji G."/>
            <person name="Burki F."/>
            <person name="Gruber A."/>
            <person name="Irimia M."/>
            <person name="Maruyama S."/>
            <person name="Arias M.C."/>
            <person name="Ball S.G."/>
            <person name="Gile G.H."/>
            <person name="Hirakawa Y."/>
            <person name="Hopkins J.F."/>
            <person name="Rensing S.A."/>
            <person name="Schmutz J."/>
            <person name="Symeonidi A."/>
            <person name="Elias M."/>
            <person name="Eveleigh R.J."/>
            <person name="Herman E.K."/>
            <person name="Klute M.J."/>
            <person name="Nakayama T."/>
            <person name="Obornik M."/>
            <person name="Reyes-Prieto A."/>
            <person name="Armbrust E.V."/>
            <person name="Aves S.J."/>
            <person name="Beiko R.G."/>
            <person name="Coutinho P."/>
            <person name="Dacks J.B."/>
            <person name="Durnford D.G."/>
            <person name="Fast N.M."/>
            <person name="Green B.R."/>
            <person name="Grisdale C."/>
            <person name="Hempe F."/>
            <person name="Henrissat B."/>
            <person name="Hoppner M.P."/>
            <person name="Ishida K.-I."/>
            <person name="Kim E."/>
            <person name="Koreny L."/>
            <person name="Kroth P.G."/>
            <person name="Liu Y."/>
            <person name="Malik S.-B."/>
            <person name="Maier U.G."/>
            <person name="McRose D."/>
            <person name="Mock T."/>
            <person name="Neilson J.A."/>
            <person name="Onodera N.T."/>
            <person name="Poole A.M."/>
            <person name="Pritham E.J."/>
            <person name="Richards T.A."/>
            <person name="Rocap G."/>
            <person name="Roy S.W."/>
            <person name="Sarai C."/>
            <person name="Schaack S."/>
            <person name="Shirato S."/>
            <person name="Slamovits C.H."/>
            <person name="Spencer D.F."/>
            <person name="Suzuki S."/>
            <person name="Worden A.Z."/>
            <person name="Zauner S."/>
            <person name="Barry K."/>
            <person name="Bell C."/>
            <person name="Bharti A.K."/>
            <person name="Crow J.A."/>
            <person name="Grimwood J."/>
            <person name="Kramer R."/>
            <person name="Lindquist E."/>
            <person name="Lucas S."/>
            <person name="Salamov A."/>
            <person name="McFadden G.I."/>
            <person name="Lane C.E."/>
            <person name="Keeling P.J."/>
            <person name="Gray M.W."/>
            <person name="Grigoriev I.V."/>
            <person name="Archibald J.M."/>
        </authorList>
    </citation>
    <scope>NUCLEOTIDE SEQUENCE</scope>
    <source>
        <strain evidence="4">CCMP2712</strain>
    </source>
</reference>
<dbReference type="EnsemblProtists" id="EKX41013">
    <property type="protein sequence ID" value="EKX41013"/>
    <property type="gene ID" value="GUITHDRAFT_153978"/>
</dbReference>
<evidence type="ECO:0000313" key="3">
    <source>
        <dbReference type="EnsemblProtists" id="EKX41013"/>
    </source>
</evidence>
<dbReference type="RefSeq" id="XP_005827993.1">
    <property type="nucleotide sequence ID" value="XM_005827936.1"/>
</dbReference>
<dbReference type="KEGG" id="gtt:GUITHDRAFT_153978"/>
<dbReference type="HOGENOM" id="CLU_1725799_0_0_1"/>
<dbReference type="Proteomes" id="UP000011087">
    <property type="component" value="Unassembled WGS sequence"/>
</dbReference>
<organism evidence="2">
    <name type="scientific">Guillardia theta (strain CCMP2712)</name>
    <name type="common">Cryptophyte</name>
    <dbReference type="NCBI Taxonomy" id="905079"/>
    <lineage>
        <taxon>Eukaryota</taxon>
        <taxon>Cryptophyceae</taxon>
        <taxon>Pyrenomonadales</taxon>
        <taxon>Geminigeraceae</taxon>
        <taxon>Guillardia</taxon>
    </lineage>
</organism>
<feature type="region of interest" description="Disordered" evidence="1">
    <location>
        <begin position="101"/>
        <end position="130"/>
    </location>
</feature>
<dbReference type="PaxDb" id="55529-EKX41013"/>